<dbReference type="EMBL" id="RFFH01000004">
    <property type="protein sequence ID" value="RMI32746.1"/>
    <property type="molecule type" value="Genomic_DNA"/>
</dbReference>
<gene>
    <name evidence="2" type="ORF">EBN03_12395</name>
</gene>
<sequence>MVEPVGGEQVHPVGTEIGGGQAGGAGGAADFGLSGKHSDDLVSAFDEQSGTIHDQRIVSDQYGAKSSSHGALRLARSANVAKP</sequence>
<reference evidence="2 3" key="1">
    <citation type="submission" date="2018-10" db="EMBL/GenBank/DDBJ databases">
        <title>Isolation from cow dung.</title>
        <authorList>
            <person name="Ling L."/>
        </authorList>
    </citation>
    <scope>NUCLEOTIDE SEQUENCE [LARGE SCALE GENOMIC DNA]</scope>
    <source>
        <strain evidence="2 3">NEAU-LL90</strain>
    </source>
</reference>
<feature type="compositionally biased region" description="Gly residues" evidence="1">
    <location>
        <begin position="16"/>
        <end position="29"/>
    </location>
</feature>
<feature type="region of interest" description="Disordered" evidence="1">
    <location>
        <begin position="1"/>
        <end position="83"/>
    </location>
</feature>
<dbReference type="AlphaFoldDB" id="A0A3M2L6Y2"/>
<proteinExistence type="predicted"/>
<evidence type="ECO:0000256" key="1">
    <source>
        <dbReference type="SAM" id="MobiDB-lite"/>
    </source>
</evidence>
<evidence type="ECO:0000313" key="3">
    <source>
        <dbReference type="Proteomes" id="UP000279275"/>
    </source>
</evidence>
<comment type="caution">
    <text evidence="2">The sequence shown here is derived from an EMBL/GenBank/DDBJ whole genome shotgun (WGS) entry which is preliminary data.</text>
</comment>
<accession>A0A3M2L6Y2</accession>
<organism evidence="2 3">
    <name type="scientific">Nocardia stercoris</name>
    <dbReference type="NCBI Taxonomy" id="2483361"/>
    <lineage>
        <taxon>Bacteria</taxon>
        <taxon>Bacillati</taxon>
        <taxon>Actinomycetota</taxon>
        <taxon>Actinomycetes</taxon>
        <taxon>Mycobacteriales</taxon>
        <taxon>Nocardiaceae</taxon>
        <taxon>Nocardia</taxon>
    </lineage>
</organism>
<keyword evidence="3" id="KW-1185">Reference proteome</keyword>
<protein>
    <submittedName>
        <fullName evidence="2">Uncharacterized protein</fullName>
    </submittedName>
</protein>
<dbReference type="Proteomes" id="UP000279275">
    <property type="component" value="Unassembled WGS sequence"/>
</dbReference>
<evidence type="ECO:0000313" key="2">
    <source>
        <dbReference type="EMBL" id="RMI32746.1"/>
    </source>
</evidence>
<name>A0A3M2L6Y2_9NOCA</name>